<comment type="caution">
    <text evidence="2">The sequence shown here is derived from an EMBL/GenBank/DDBJ whole genome shotgun (WGS) entry which is preliminary data.</text>
</comment>
<dbReference type="Proteomes" id="UP000325313">
    <property type="component" value="Unassembled WGS sequence"/>
</dbReference>
<protein>
    <submittedName>
        <fullName evidence="2">Uncharacterized protein</fullName>
    </submittedName>
</protein>
<evidence type="ECO:0000313" key="2">
    <source>
        <dbReference type="EMBL" id="KAA1071183.1"/>
    </source>
</evidence>
<dbReference type="Proteomes" id="UP000324748">
    <property type="component" value="Unassembled WGS sequence"/>
</dbReference>
<proteinExistence type="predicted"/>
<feature type="region of interest" description="Disordered" evidence="1">
    <location>
        <begin position="1"/>
        <end position="311"/>
    </location>
</feature>
<reference evidence="4 5" key="1">
    <citation type="submission" date="2019-05" db="EMBL/GenBank/DDBJ databases">
        <title>Emergence of the Ug99 lineage of the wheat stem rust pathogen through somatic hybridization.</title>
        <authorList>
            <person name="Li F."/>
            <person name="Upadhyaya N.M."/>
            <person name="Sperschneider J."/>
            <person name="Matny O."/>
            <person name="Nguyen-Phuc H."/>
            <person name="Mago R."/>
            <person name="Raley C."/>
            <person name="Miller M.E."/>
            <person name="Silverstein K.A.T."/>
            <person name="Henningsen E."/>
            <person name="Hirsch C.D."/>
            <person name="Visser B."/>
            <person name="Pretorius Z.A."/>
            <person name="Steffenson B.J."/>
            <person name="Schwessinger B."/>
            <person name="Dodds P.N."/>
            <person name="Figueroa M."/>
        </authorList>
    </citation>
    <scope>NUCLEOTIDE SEQUENCE [LARGE SCALE GENOMIC DNA]</scope>
    <source>
        <strain evidence="3">21-0</strain>
        <strain evidence="2 5">Ug99</strain>
    </source>
</reference>
<accession>A0A5B0M4P0</accession>
<name>A0A5B0M4P0_PUCGR</name>
<gene>
    <name evidence="3" type="ORF">PGT21_019719</name>
    <name evidence="2" type="ORF">PGTUg99_010860</name>
</gene>
<organism evidence="2 5">
    <name type="scientific">Puccinia graminis f. sp. tritici</name>
    <dbReference type="NCBI Taxonomy" id="56615"/>
    <lineage>
        <taxon>Eukaryota</taxon>
        <taxon>Fungi</taxon>
        <taxon>Dikarya</taxon>
        <taxon>Basidiomycota</taxon>
        <taxon>Pucciniomycotina</taxon>
        <taxon>Pucciniomycetes</taxon>
        <taxon>Pucciniales</taxon>
        <taxon>Pucciniaceae</taxon>
        <taxon>Puccinia</taxon>
    </lineage>
</organism>
<feature type="compositionally biased region" description="Low complexity" evidence="1">
    <location>
        <begin position="146"/>
        <end position="159"/>
    </location>
</feature>
<dbReference type="EMBL" id="VDEP01000479">
    <property type="protein sequence ID" value="KAA1071183.1"/>
    <property type="molecule type" value="Genomic_DNA"/>
</dbReference>
<dbReference type="EMBL" id="VSWC01000079">
    <property type="protein sequence ID" value="KAA1094380.1"/>
    <property type="molecule type" value="Genomic_DNA"/>
</dbReference>
<keyword evidence="4" id="KW-1185">Reference proteome</keyword>
<sequence length="325" mass="35491">MSSSRIMTRASPSRRLKDSGQPSTAQLAAQVPLPPSPPSSDALILDQGLHQASPARPPQPSRRVSPRRSKVMGPRDPVQPSTSSLRRNTSHRALQAAIQSSPHLLSQTRSKKRRVVQLQDPFASRSSSPSSPTISKSSRFPKRPKASAASPITAASSSSPNIRPLRDSPNNPFLVHPGEKPRRAGAKRDDEYRKVVYVFRGKRIQYDSGEDLNETGGSPFSGAVPRLLFPSPPSPDLCPEKPKQKACEEEEEEEEGRRSGSPRGRRNQPAFETPKRVKAKTSALLPESSLPTPQSRPRPRRSTLPPILSLTAPIKASKSMAIAMR</sequence>
<feature type="compositionally biased region" description="Basic and acidic residues" evidence="1">
    <location>
        <begin position="238"/>
        <end position="247"/>
    </location>
</feature>
<evidence type="ECO:0000313" key="3">
    <source>
        <dbReference type="EMBL" id="KAA1094380.1"/>
    </source>
</evidence>
<evidence type="ECO:0000313" key="5">
    <source>
        <dbReference type="Proteomes" id="UP000325313"/>
    </source>
</evidence>
<dbReference type="AlphaFoldDB" id="A0A5B0M4P0"/>
<evidence type="ECO:0000256" key="1">
    <source>
        <dbReference type="SAM" id="MobiDB-lite"/>
    </source>
</evidence>
<feature type="compositionally biased region" description="Polar residues" evidence="1">
    <location>
        <begin position="97"/>
        <end position="108"/>
    </location>
</feature>
<feature type="compositionally biased region" description="Basic and acidic residues" evidence="1">
    <location>
        <begin position="177"/>
        <end position="194"/>
    </location>
</feature>
<evidence type="ECO:0000313" key="4">
    <source>
        <dbReference type="Proteomes" id="UP000324748"/>
    </source>
</evidence>
<dbReference type="OrthoDB" id="2507494at2759"/>
<feature type="compositionally biased region" description="Low complexity" evidence="1">
    <location>
        <begin position="124"/>
        <end position="138"/>
    </location>
</feature>